<evidence type="ECO:0000256" key="3">
    <source>
        <dbReference type="ARBA" id="ARBA00022605"/>
    </source>
</evidence>
<dbReference type="GO" id="GO:0000105">
    <property type="term" value="P:L-histidine biosynthetic process"/>
    <property type="evidence" value="ECO:0007669"/>
    <property type="project" value="UniProtKB-UniRule"/>
</dbReference>
<evidence type="ECO:0000313" key="9">
    <source>
        <dbReference type="Proteomes" id="UP000886800"/>
    </source>
</evidence>
<dbReference type="EMBL" id="DXES01000027">
    <property type="protein sequence ID" value="HIX64867.1"/>
    <property type="molecule type" value="Genomic_DNA"/>
</dbReference>
<keyword evidence="3 6" id="KW-0028">Amino-acid biosynthesis</keyword>
<dbReference type="NCBIfam" id="NF002111">
    <property type="entry name" value="PRK00951.2-1"/>
    <property type="match status" value="1"/>
</dbReference>
<reference evidence="8" key="1">
    <citation type="journal article" date="2021" name="PeerJ">
        <title>Extensive microbial diversity within the chicken gut microbiome revealed by metagenomics and culture.</title>
        <authorList>
            <person name="Gilroy R."/>
            <person name="Ravi A."/>
            <person name="Getino M."/>
            <person name="Pursley I."/>
            <person name="Horton D.L."/>
            <person name="Alikhan N.F."/>
            <person name="Baker D."/>
            <person name="Gharbi K."/>
            <person name="Hall N."/>
            <person name="Watson M."/>
            <person name="Adriaenssens E.M."/>
            <person name="Foster-Nyarko E."/>
            <person name="Jarju S."/>
            <person name="Secka A."/>
            <person name="Antonio M."/>
            <person name="Oren A."/>
            <person name="Chaudhuri R.R."/>
            <person name="La Ragione R."/>
            <person name="Hildebrand F."/>
            <person name="Pallen M.J."/>
        </authorList>
    </citation>
    <scope>NUCLEOTIDE SEQUENCE</scope>
    <source>
        <strain evidence="8">CHK188-5543</strain>
    </source>
</reference>
<comment type="subcellular location">
    <subcellularLocation>
        <location evidence="6 7">Cytoplasm</location>
    </subcellularLocation>
</comment>
<dbReference type="GO" id="GO:0005737">
    <property type="term" value="C:cytoplasm"/>
    <property type="evidence" value="ECO:0007669"/>
    <property type="project" value="UniProtKB-SubCell"/>
</dbReference>
<dbReference type="GO" id="GO:0004424">
    <property type="term" value="F:imidazoleglycerol-phosphate dehydratase activity"/>
    <property type="evidence" value="ECO:0007669"/>
    <property type="project" value="UniProtKB-UniRule"/>
</dbReference>
<dbReference type="SUPFAM" id="SSF54211">
    <property type="entry name" value="Ribosomal protein S5 domain 2-like"/>
    <property type="match status" value="2"/>
</dbReference>
<evidence type="ECO:0000256" key="1">
    <source>
        <dbReference type="ARBA" id="ARBA00005047"/>
    </source>
</evidence>
<sequence length="192" mass="20836">MREITLQRTTRETDITLALHLDGSGRFSGSSGIGFFDHMLSAFAVHSGMDLSLQMTGDLKVDCHHSVEDVGIVLGQALGRLADKNAIQRYGSFFIPMDESLAFCSLDLGGRPFLVFDAAFQNPAVGQFDCCMTGEFFRAVAMQAGMTLHLRLLYGENDHHKIEALFKAFAHALRQAVAPKQGGPLSSKGVLG</sequence>
<dbReference type="Gene3D" id="3.30.230.40">
    <property type="entry name" value="Imidazole glycerol phosphate dehydratase, domain 1"/>
    <property type="match status" value="2"/>
</dbReference>
<dbReference type="EC" id="4.2.1.19" evidence="6 7"/>
<dbReference type="CDD" id="cd07914">
    <property type="entry name" value="IGPD"/>
    <property type="match status" value="1"/>
</dbReference>
<dbReference type="HAMAP" id="MF_00076">
    <property type="entry name" value="HisB"/>
    <property type="match status" value="1"/>
</dbReference>
<comment type="similarity">
    <text evidence="6 7">Belongs to the imidazoleglycerol-phosphate dehydratase family.</text>
</comment>
<reference evidence="8" key="2">
    <citation type="submission" date="2021-04" db="EMBL/GenBank/DDBJ databases">
        <authorList>
            <person name="Gilroy R."/>
        </authorList>
    </citation>
    <scope>NUCLEOTIDE SEQUENCE</scope>
    <source>
        <strain evidence="8">CHK188-5543</strain>
    </source>
</reference>
<evidence type="ECO:0000256" key="4">
    <source>
        <dbReference type="ARBA" id="ARBA00023102"/>
    </source>
</evidence>
<keyword evidence="4 6" id="KW-0368">Histidine biosynthesis</keyword>
<dbReference type="FunFam" id="3.30.230.40:FF:000001">
    <property type="entry name" value="Imidazoleglycerol-phosphate dehydratase HisB"/>
    <property type="match status" value="1"/>
</dbReference>
<comment type="pathway">
    <text evidence="1 6 7">Amino-acid biosynthesis; L-histidine biosynthesis; L-histidine from 5-phospho-alpha-D-ribose 1-diphosphate: step 6/9.</text>
</comment>
<comment type="catalytic activity">
    <reaction evidence="6 7">
        <text>D-erythro-1-(imidazol-4-yl)glycerol 3-phosphate = 3-(imidazol-4-yl)-2-oxopropyl phosphate + H2O</text>
        <dbReference type="Rhea" id="RHEA:11040"/>
        <dbReference type="ChEBI" id="CHEBI:15377"/>
        <dbReference type="ChEBI" id="CHEBI:57766"/>
        <dbReference type="ChEBI" id="CHEBI:58278"/>
        <dbReference type="EC" id="4.2.1.19"/>
    </reaction>
</comment>
<evidence type="ECO:0000256" key="2">
    <source>
        <dbReference type="ARBA" id="ARBA00016664"/>
    </source>
</evidence>
<dbReference type="InterPro" id="IPR020568">
    <property type="entry name" value="Ribosomal_Su5_D2-typ_SF"/>
</dbReference>
<keyword evidence="6" id="KW-0963">Cytoplasm</keyword>
<evidence type="ECO:0000256" key="6">
    <source>
        <dbReference type="HAMAP-Rule" id="MF_00076"/>
    </source>
</evidence>
<gene>
    <name evidence="6 8" type="primary">hisB</name>
    <name evidence="8" type="ORF">H9736_01315</name>
</gene>
<dbReference type="PROSITE" id="PS00955">
    <property type="entry name" value="IGP_DEHYDRATASE_2"/>
    <property type="match status" value="1"/>
</dbReference>
<dbReference type="NCBIfam" id="NF002114">
    <property type="entry name" value="PRK00951.2-4"/>
    <property type="match status" value="1"/>
</dbReference>
<dbReference type="PANTHER" id="PTHR23133">
    <property type="entry name" value="IMIDAZOLEGLYCEROL-PHOSPHATE DEHYDRATASE HIS7"/>
    <property type="match status" value="1"/>
</dbReference>
<dbReference type="InterPro" id="IPR038494">
    <property type="entry name" value="IGPD_sf"/>
</dbReference>
<dbReference type="InterPro" id="IPR020565">
    <property type="entry name" value="ImidazoleglycerP_deHydtase_CS"/>
</dbReference>
<dbReference type="Proteomes" id="UP000886800">
    <property type="component" value="Unassembled WGS sequence"/>
</dbReference>
<dbReference type="AlphaFoldDB" id="A0A9D1WQ64"/>
<evidence type="ECO:0000256" key="5">
    <source>
        <dbReference type="ARBA" id="ARBA00023239"/>
    </source>
</evidence>
<dbReference type="FunFam" id="3.30.230.40:FF:000003">
    <property type="entry name" value="Imidazoleglycerol-phosphate dehydratase HisB"/>
    <property type="match status" value="1"/>
</dbReference>
<dbReference type="PROSITE" id="PS00954">
    <property type="entry name" value="IGP_DEHYDRATASE_1"/>
    <property type="match status" value="1"/>
</dbReference>
<keyword evidence="5 6" id="KW-0456">Lyase</keyword>
<evidence type="ECO:0000313" key="8">
    <source>
        <dbReference type="EMBL" id="HIX64867.1"/>
    </source>
</evidence>
<organism evidence="8 9">
    <name type="scientific">Candidatus Anaerotruncus excrementipullorum</name>
    <dbReference type="NCBI Taxonomy" id="2838465"/>
    <lineage>
        <taxon>Bacteria</taxon>
        <taxon>Bacillati</taxon>
        <taxon>Bacillota</taxon>
        <taxon>Clostridia</taxon>
        <taxon>Eubacteriales</taxon>
        <taxon>Oscillospiraceae</taxon>
        <taxon>Anaerotruncus</taxon>
    </lineage>
</organism>
<dbReference type="InterPro" id="IPR000807">
    <property type="entry name" value="ImidazoleglycerolP_deHydtase"/>
</dbReference>
<evidence type="ECO:0000256" key="7">
    <source>
        <dbReference type="RuleBase" id="RU000599"/>
    </source>
</evidence>
<protein>
    <recommendedName>
        <fullName evidence="2 6">Imidazoleglycerol-phosphate dehydratase</fullName>
        <shortName evidence="6">IGPD</shortName>
        <ecNumber evidence="6 7">4.2.1.19</ecNumber>
    </recommendedName>
</protein>
<dbReference type="Pfam" id="PF00475">
    <property type="entry name" value="IGPD"/>
    <property type="match status" value="1"/>
</dbReference>
<dbReference type="PANTHER" id="PTHR23133:SF2">
    <property type="entry name" value="IMIDAZOLEGLYCEROL-PHOSPHATE DEHYDRATASE"/>
    <property type="match status" value="1"/>
</dbReference>
<accession>A0A9D1WQ64</accession>
<proteinExistence type="inferred from homology"/>
<name>A0A9D1WQ64_9FIRM</name>
<comment type="caution">
    <text evidence="8">The sequence shown here is derived from an EMBL/GenBank/DDBJ whole genome shotgun (WGS) entry which is preliminary data.</text>
</comment>